<keyword evidence="8" id="KW-0732">Signal</keyword>
<sequence>MRLSTQFLFFRILILFYNSKIASSYMPSCSSKIYCQGNLLHTIQTMKPFKDSKHFVDMMMRYDEKEIHHNFKVFYKNTNNITNHEVKEFVKKNFVMEDELEIWHEGDYTDHPGLLDRINVRKYRQFVRSLLPIWIVLGRRIKKHILEENSRYSIIPVPNGFVIPGGRFKEFYYWDSYWIIVGLLLSDMVKTVKGMLENFLWLVNKYGFVPNGGRIYYLNRSQPPLLLMMINEYYKVTKDTAWLKKNLPIMEKELQFWLNKRTLTFHFNGTNFTMARYNVDSSTPRPESYFEDFHTCSAFKNLRVVEKCYRELKSGAESGWDFSSRWMTNRRSLAELVVSRIIPVDLNSFLIESFRIISEFYKIVGDSDKQKHWFSVFLSWRKNMHDLLYHKKDGIWYDFNTATLTHTRNFYPSNFAPLWVDLFPEREVSKPLGYKALKHLLKQNLLMFEGGIPTSLLETGEQWDLPNAWPPLQSIIILGLHRSGDSLARWYARRLAQRWIDVNWAIYDNSMVMYEKYNAEFPGEAGGGGEYDVQSGFGWSNGVIFELIDEFFTDRRGNFRSCCGRFSQIYSIVVFVLLRIVNVRLG</sequence>
<dbReference type="SUPFAM" id="SSF48208">
    <property type="entry name" value="Six-hairpin glycosidases"/>
    <property type="match status" value="1"/>
</dbReference>
<dbReference type="InterPro" id="IPR012341">
    <property type="entry name" value="6hp_glycosidase-like_sf"/>
</dbReference>
<feature type="signal peptide" evidence="8">
    <location>
        <begin position="1"/>
        <end position="24"/>
    </location>
</feature>
<evidence type="ECO:0000256" key="2">
    <source>
        <dbReference type="ARBA" id="ARBA00005615"/>
    </source>
</evidence>
<dbReference type="InterPro" id="IPR018232">
    <property type="entry name" value="Glyco_hydro_37_CS"/>
</dbReference>
<comment type="catalytic activity">
    <reaction evidence="1 7">
        <text>alpha,alpha-trehalose + H2O = alpha-D-glucose + beta-D-glucose</text>
        <dbReference type="Rhea" id="RHEA:32675"/>
        <dbReference type="ChEBI" id="CHEBI:15377"/>
        <dbReference type="ChEBI" id="CHEBI:15903"/>
        <dbReference type="ChEBI" id="CHEBI:16551"/>
        <dbReference type="ChEBI" id="CHEBI:17925"/>
        <dbReference type="EC" id="3.2.1.28"/>
    </reaction>
</comment>
<evidence type="ECO:0000256" key="4">
    <source>
        <dbReference type="ARBA" id="ARBA00019905"/>
    </source>
</evidence>
<dbReference type="SMR" id="A0A1X9IF89"/>
<comment type="similarity">
    <text evidence="2 7">Belongs to the glycosyl hydrolase 37 family.</text>
</comment>
<proteinExistence type="evidence at transcript level"/>
<dbReference type="PANTHER" id="PTHR23403">
    <property type="entry name" value="TREHALASE"/>
    <property type="match status" value="1"/>
</dbReference>
<dbReference type="Pfam" id="PF01204">
    <property type="entry name" value="Trehalase"/>
    <property type="match status" value="1"/>
</dbReference>
<dbReference type="EMBL" id="KX349223">
    <property type="protein sequence ID" value="AOT82128.1"/>
    <property type="molecule type" value="mRNA"/>
</dbReference>
<evidence type="ECO:0000256" key="7">
    <source>
        <dbReference type="RuleBase" id="RU361180"/>
    </source>
</evidence>
<evidence type="ECO:0000256" key="8">
    <source>
        <dbReference type="SAM" id="SignalP"/>
    </source>
</evidence>
<accession>A0A1X9IF89</accession>
<name>A0A1X9IF89_HARAX</name>
<evidence type="ECO:0000256" key="1">
    <source>
        <dbReference type="ARBA" id="ARBA00001576"/>
    </source>
</evidence>
<dbReference type="InterPro" id="IPR001661">
    <property type="entry name" value="Glyco_hydro_37"/>
</dbReference>
<evidence type="ECO:0000256" key="6">
    <source>
        <dbReference type="ARBA" id="ARBA00023295"/>
    </source>
</evidence>
<evidence type="ECO:0000313" key="9">
    <source>
        <dbReference type="EMBL" id="AOT82128.1"/>
    </source>
</evidence>
<dbReference type="AlphaFoldDB" id="A0A1X9IF89"/>
<reference evidence="9" key="1">
    <citation type="submission" date="2016-06" db="EMBL/GenBank/DDBJ databases">
        <title>Three new trehlase genes cloning from Harmonia axyridis, and the regulating function in the rapid cold and heat hardening response.</title>
        <authorList>
            <person name="Shi Z."/>
            <person name="Tang B."/>
        </authorList>
    </citation>
    <scope>NUCLEOTIDE SEQUENCE</scope>
</reference>
<dbReference type="PANTHER" id="PTHR23403:SF1">
    <property type="entry name" value="TREHALASE"/>
    <property type="match status" value="1"/>
</dbReference>
<keyword evidence="5 7" id="KW-0378">Hydrolase</keyword>
<dbReference type="GO" id="GO:0005993">
    <property type="term" value="P:trehalose catabolic process"/>
    <property type="evidence" value="ECO:0007669"/>
    <property type="project" value="TreeGrafter"/>
</dbReference>
<dbReference type="Gene3D" id="1.50.10.10">
    <property type="match status" value="1"/>
</dbReference>
<dbReference type="PRINTS" id="PR00744">
    <property type="entry name" value="GLHYDRLASE37"/>
</dbReference>
<keyword evidence="6 7" id="KW-0326">Glycosidase</keyword>
<organism evidence="9">
    <name type="scientific">Harmonia axyridis</name>
    <name type="common">Multicolored Asian lady beetle</name>
    <name type="synonym">Coccinella axyridis</name>
    <dbReference type="NCBI Taxonomy" id="115357"/>
    <lineage>
        <taxon>Eukaryota</taxon>
        <taxon>Metazoa</taxon>
        <taxon>Ecdysozoa</taxon>
        <taxon>Arthropoda</taxon>
        <taxon>Hexapoda</taxon>
        <taxon>Insecta</taxon>
        <taxon>Pterygota</taxon>
        <taxon>Neoptera</taxon>
        <taxon>Endopterygota</taxon>
        <taxon>Coleoptera</taxon>
        <taxon>Polyphaga</taxon>
        <taxon>Cucujiformia</taxon>
        <taxon>Coccinelloidea</taxon>
        <taxon>Coccinellidae</taxon>
        <taxon>Coccinellinae</taxon>
        <taxon>Coccinellini</taxon>
        <taxon>Harmonia</taxon>
    </lineage>
</organism>
<dbReference type="EC" id="3.2.1.28" evidence="3 7"/>
<dbReference type="PROSITE" id="PS00928">
    <property type="entry name" value="TREHALASE_2"/>
    <property type="match status" value="1"/>
</dbReference>
<evidence type="ECO:0000256" key="5">
    <source>
        <dbReference type="ARBA" id="ARBA00022801"/>
    </source>
</evidence>
<feature type="chain" id="PRO_5012598116" description="Trehalase" evidence="8">
    <location>
        <begin position="25"/>
        <end position="586"/>
    </location>
</feature>
<dbReference type="InterPro" id="IPR008928">
    <property type="entry name" value="6-hairpin_glycosidase_sf"/>
</dbReference>
<dbReference type="PROSITE" id="PS00927">
    <property type="entry name" value="TREHALASE_1"/>
    <property type="match status" value="1"/>
</dbReference>
<evidence type="ECO:0000256" key="3">
    <source>
        <dbReference type="ARBA" id="ARBA00012757"/>
    </source>
</evidence>
<protein>
    <recommendedName>
        <fullName evidence="4 7">Trehalase</fullName>
        <ecNumber evidence="3 7">3.2.1.28</ecNumber>
    </recommendedName>
    <alternativeName>
        <fullName evidence="7">Alpha-trehalose glucohydrolase</fullName>
    </alternativeName>
</protein>
<dbReference type="GO" id="GO:0004555">
    <property type="term" value="F:alpha,alpha-trehalase activity"/>
    <property type="evidence" value="ECO:0007669"/>
    <property type="project" value="UniProtKB-EC"/>
</dbReference>